<feature type="domain" description="Baseplate J-like central" evidence="3">
    <location>
        <begin position="184"/>
        <end position="254"/>
    </location>
</feature>
<sequence length="347" mass="37468">MNDTSKVIQARLLSNIDDTYDKTEGSFVYDVEKPLSIELETAYADQNSILDLGFADTSTGIYLNKIVGAYGITRKLATYSGNPVTVVGAVGTVINIGDKVASDTVNFTFIESKTIGATGIANVNVKCEMVGTVGNVAIGAIKYFPVTLAGLISVTNTEALTSGYEEETDEQLRERYWEKVRSPSTSGNSAQYKLWAMSVVGVGDAKVTPLWNGNGTVKVAIIDSNKREADTELITLVSKYIEDVRPIGATITVLSGIEKDINISVKLSIDTNKYTIETVTMAIKDSLTQYFKNIAFLTTYVSYAKIGNLLFNVNGVLDYNNLLINNGVINVEIADEEIAVLGVLTNG</sequence>
<organism evidence="5 6">
    <name type="scientific">Clostridium frigoriphilum</name>
    <dbReference type="NCBI Taxonomy" id="443253"/>
    <lineage>
        <taxon>Bacteria</taxon>
        <taxon>Bacillati</taxon>
        <taxon>Bacillota</taxon>
        <taxon>Clostridia</taxon>
        <taxon>Eubacteriales</taxon>
        <taxon>Clostridiaceae</taxon>
        <taxon>Clostridium</taxon>
    </lineage>
</organism>
<accession>A0ABU7UU45</accession>
<evidence type="ECO:0000313" key="6">
    <source>
        <dbReference type="Proteomes" id="UP001498469"/>
    </source>
</evidence>
<feature type="domain" description="Baseplate protein J-like barrel" evidence="2">
    <location>
        <begin position="84"/>
        <end position="163"/>
    </location>
</feature>
<dbReference type="InterPro" id="IPR058530">
    <property type="entry name" value="Baseplate_J-like_C"/>
</dbReference>
<dbReference type="RefSeq" id="WP_216247932.1">
    <property type="nucleotide sequence ID" value="NZ_JAZHFS010000033.1"/>
</dbReference>
<proteinExistence type="inferred from homology"/>
<evidence type="ECO:0000259" key="2">
    <source>
        <dbReference type="Pfam" id="PF04865"/>
    </source>
</evidence>
<dbReference type="PANTHER" id="PTHR37829:SF3">
    <property type="entry name" value="PROTEIN JAYE-RELATED"/>
    <property type="match status" value="1"/>
</dbReference>
<dbReference type="InterPro" id="IPR052399">
    <property type="entry name" value="Phage_Baseplate_Assmbl_Protein"/>
</dbReference>
<dbReference type="Pfam" id="PF04865">
    <property type="entry name" value="Baseplate_J"/>
    <property type="match status" value="1"/>
</dbReference>
<feature type="domain" description="Baseplate J-like C-terminal" evidence="4">
    <location>
        <begin position="261"/>
        <end position="345"/>
    </location>
</feature>
<comment type="caution">
    <text evidence="5">The sequence shown here is derived from an EMBL/GenBank/DDBJ whole genome shotgun (WGS) entry which is preliminary data.</text>
</comment>
<comment type="similarity">
    <text evidence="1">Belongs to the Mu gp47/PBSX XkdT family.</text>
</comment>
<evidence type="ECO:0000259" key="4">
    <source>
        <dbReference type="Pfam" id="PF26079"/>
    </source>
</evidence>
<dbReference type="Proteomes" id="UP001498469">
    <property type="component" value="Unassembled WGS sequence"/>
</dbReference>
<dbReference type="PANTHER" id="PTHR37829">
    <property type="entry name" value="PHAGE-LIKE ELEMENT PBSX PROTEIN XKDT"/>
    <property type="match status" value="1"/>
</dbReference>
<dbReference type="Pfam" id="PF26078">
    <property type="entry name" value="Baseplate_J_M"/>
    <property type="match status" value="1"/>
</dbReference>
<keyword evidence="6" id="KW-1185">Reference proteome</keyword>
<dbReference type="InterPro" id="IPR058531">
    <property type="entry name" value="Baseplate_J_M"/>
</dbReference>
<evidence type="ECO:0000259" key="3">
    <source>
        <dbReference type="Pfam" id="PF26078"/>
    </source>
</evidence>
<evidence type="ECO:0000256" key="1">
    <source>
        <dbReference type="ARBA" id="ARBA00038087"/>
    </source>
</evidence>
<gene>
    <name evidence="5" type="ORF">SJI18_21815</name>
</gene>
<dbReference type="EMBL" id="JAZHFS010000033">
    <property type="protein sequence ID" value="MEF2114930.1"/>
    <property type="molecule type" value="Genomic_DNA"/>
</dbReference>
<reference evidence="5 6" key="1">
    <citation type="submission" date="2023-11" db="EMBL/GenBank/DDBJ databases">
        <title>Draft genome sequence of a psychrophilic Clostridium strain from permafrost water brine.</title>
        <authorList>
            <person name="Shcherbakova V.A."/>
            <person name="Trubitsyn V.E."/>
            <person name="Zakharyuk A.G."/>
        </authorList>
    </citation>
    <scope>NUCLEOTIDE SEQUENCE [LARGE SCALE GENOMIC DNA]</scope>
    <source>
        <strain evidence="5 6">14F</strain>
    </source>
</reference>
<protein>
    <submittedName>
        <fullName evidence="5">Baseplate J/gp47 family protein</fullName>
    </submittedName>
</protein>
<dbReference type="Pfam" id="PF26079">
    <property type="entry name" value="Baseplate_J_C"/>
    <property type="match status" value="1"/>
</dbReference>
<evidence type="ECO:0000313" key="5">
    <source>
        <dbReference type="EMBL" id="MEF2114930.1"/>
    </source>
</evidence>
<name>A0ABU7UU45_9CLOT</name>
<dbReference type="InterPro" id="IPR006949">
    <property type="entry name" value="Barrel_Baseplate_J-like"/>
</dbReference>